<feature type="transmembrane region" description="Helical" evidence="1">
    <location>
        <begin position="237"/>
        <end position="265"/>
    </location>
</feature>
<dbReference type="AlphaFoldDB" id="A0A4Y8VG77"/>
<name>A0A4Y8VG77_9BACT</name>
<feature type="transmembrane region" description="Helical" evidence="1">
    <location>
        <begin position="310"/>
        <end position="333"/>
    </location>
</feature>
<keyword evidence="1" id="KW-0472">Membrane</keyword>
<dbReference type="InterPro" id="IPR050834">
    <property type="entry name" value="Glycosyltransf_2"/>
</dbReference>
<dbReference type="Proteomes" id="UP000297872">
    <property type="component" value="Unassembled WGS sequence"/>
</dbReference>
<dbReference type="Gene3D" id="3.90.550.10">
    <property type="entry name" value="Spore Coat Polysaccharide Biosynthesis Protein SpsA, Chain A"/>
    <property type="match status" value="1"/>
</dbReference>
<dbReference type="PANTHER" id="PTHR43685">
    <property type="entry name" value="GLYCOSYLTRANSFERASE"/>
    <property type="match status" value="1"/>
</dbReference>
<comment type="caution">
    <text evidence="3">The sequence shown here is derived from an EMBL/GenBank/DDBJ whole genome shotgun (WGS) entry which is preliminary data.</text>
</comment>
<dbReference type="GO" id="GO:0016740">
    <property type="term" value="F:transferase activity"/>
    <property type="evidence" value="ECO:0007669"/>
    <property type="project" value="UniProtKB-KW"/>
</dbReference>
<evidence type="ECO:0000259" key="2">
    <source>
        <dbReference type="Pfam" id="PF00535"/>
    </source>
</evidence>
<gene>
    <name evidence="3" type="ORF">EXN75_09905</name>
</gene>
<feature type="domain" description="Glycosyltransferase 2-like" evidence="2">
    <location>
        <begin position="4"/>
        <end position="153"/>
    </location>
</feature>
<organism evidence="3 4">
    <name type="scientific">Segatella hominis</name>
    <dbReference type="NCBI Taxonomy" id="2518605"/>
    <lineage>
        <taxon>Bacteria</taxon>
        <taxon>Pseudomonadati</taxon>
        <taxon>Bacteroidota</taxon>
        <taxon>Bacteroidia</taxon>
        <taxon>Bacteroidales</taxon>
        <taxon>Prevotellaceae</taxon>
        <taxon>Segatella</taxon>
    </lineage>
</organism>
<feature type="transmembrane region" description="Helical" evidence="1">
    <location>
        <begin position="277"/>
        <end position="298"/>
    </location>
</feature>
<dbReference type="Pfam" id="PF00535">
    <property type="entry name" value="Glycos_transf_2"/>
    <property type="match status" value="1"/>
</dbReference>
<proteinExistence type="predicted"/>
<evidence type="ECO:0000313" key="4">
    <source>
        <dbReference type="Proteomes" id="UP000297872"/>
    </source>
</evidence>
<keyword evidence="3" id="KW-0808">Transferase</keyword>
<dbReference type="RefSeq" id="WP_134843675.1">
    <property type="nucleotide sequence ID" value="NZ_SGVY01000024.1"/>
</dbReference>
<accession>A0A4Y8VG77</accession>
<reference evidence="3 4" key="1">
    <citation type="submission" date="2019-02" db="EMBL/GenBank/DDBJ databases">
        <title>Draft Genome Sequence of the Prevotella sp. BCRC 81118, Isolated from Human Feces.</title>
        <authorList>
            <person name="Huang C.-H."/>
        </authorList>
    </citation>
    <scope>NUCLEOTIDE SEQUENCE [LARGE SCALE GENOMIC DNA]</scope>
    <source>
        <strain evidence="3 4">BCRC 81118</strain>
    </source>
</reference>
<dbReference type="InterPro" id="IPR001173">
    <property type="entry name" value="Glyco_trans_2-like"/>
</dbReference>
<dbReference type="GeneID" id="302995598"/>
<dbReference type="InterPro" id="IPR029044">
    <property type="entry name" value="Nucleotide-diphossugar_trans"/>
</dbReference>
<dbReference type="EMBL" id="SGVY01000024">
    <property type="protein sequence ID" value="TFH79671.1"/>
    <property type="molecule type" value="Genomic_DNA"/>
</dbReference>
<keyword evidence="1" id="KW-1133">Transmembrane helix</keyword>
<evidence type="ECO:0000256" key="1">
    <source>
        <dbReference type="SAM" id="Phobius"/>
    </source>
</evidence>
<dbReference type="SUPFAM" id="SSF53448">
    <property type="entry name" value="Nucleotide-diphospho-sugar transferases"/>
    <property type="match status" value="1"/>
</dbReference>
<dbReference type="PANTHER" id="PTHR43685:SF2">
    <property type="entry name" value="GLYCOSYLTRANSFERASE 2-LIKE DOMAIN-CONTAINING PROTEIN"/>
    <property type="match status" value="1"/>
</dbReference>
<keyword evidence="1" id="KW-0812">Transmembrane</keyword>
<evidence type="ECO:0000313" key="3">
    <source>
        <dbReference type="EMBL" id="TFH79671.1"/>
    </source>
</evidence>
<dbReference type="OrthoDB" id="9813550at2"/>
<sequence length="352" mass="40134">MKYSIIVPVFNRPDEVSELLESLTHQTVKDFEVIIVEDGSKIPCKEVCDAYKDKMDIQYFFKENSGPGQSRNYGAERASGEYLLILDSDVVLPENYLKAVNDELSREPADAFGGPDKAHSSFTDTQKAISYSMTSFFTTGGIRGGKKKMDKFYPRSFNMGIRKDVYLRLNGFSAMRFGEDIDFSIRIFKAGCRCRLFPEAWVWHKRRTDFRKFWRQVYNSGIARINLYKKYPESLKLVHLLPMVFTVGVIGTLLLLFFGFLPYLLGTEHIFPVLGNAMAALGCIGLFLILLYIVALVIDSTKQNQSLKIGILSIRAAFTQLMGYGCGFLSAWWQRCILGKSEFSAYNKTFYK</sequence>
<keyword evidence="4" id="KW-1185">Reference proteome</keyword>
<protein>
    <submittedName>
        <fullName evidence="3">Glycosyltransferase</fullName>
    </submittedName>
</protein>